<dbReference type="InterPro" id="IPR001451">
    <property type="entry name" value="Hexapep"/>
</dbReference>
<dbReference type="InterPro" id="IPR018357">
    <property type="entry name" value="Hexapep_transf_CS"/>
</dbReference>
<dbReference type="InterPro" id="IPR011004">
    <property type="entry name" value="Trimer_LpxA-like_sf"/>
</dbReference>
<keyword evidence="5" id="KW-1185">Reference proteome</keyword>
<dbReference type="Pfam" id="PF14602">
    <property type="entry name" value="Hexapep_2"/>
    <property type="match status" value="1"/>
</dbReference>
<dbReference type="RefSeq" id="WP_311952478.1">
    <property type="nucleotide sequence ID" value="NZ_JAVLVU010000001.1"/>
</dbReference>
<reference evidence="5" key="1">
    <citation type="submission" date="2023-07" db="EMBL/GenBank/DDBJ databases">
        <title>Functional and genomic diversity of the sorghum phyllosphere microbiome.</title>
        <authorList>
            <person name="Shade A."/>
        </authorList>
    </citation>
    <scope>NUCLEOTIDE SEQUENCE [LARGE SCALE GENOMIC DNA]</scope>
    <source>
        <strain evidence="5">SORGH_AS_0422</strain>
    </source>
</reference>
<keyword evidence="2" id="KW-0677">Repeat</keyword>
<protein>
    <submittedName>
        <fullName evidence="4">Acetyltransferase-like isoleucine patch superfamily enzyme</fullName>
    </submittedName>
</protein>
<evidence type="ECO:0000313" key="4">
    <source>
        <dbReference type="EMBL" id="MDT3404786.1"/>
    </source>
</evidence>
<gene>
    <name evidence="4" type="ORF">QE417_003858</name>
</gene>
<evidence type="ECO:0000256" key="1">
    <source>
        <dbReference type="ARBA" id="ARBA00022679"/>
    </source>
</evidence>
<organism evidence="4 5">
    <name type="scientific">Mucilaginibacter terrae</name>
    <dbReference type="NCBI Taxonomy" id="1955052"/>
    <lineage>
        <taxon>Bacteria</taxon>
        <taxon>Pseudomonadati</taxon>
        <taxon>Bacteroidota</taxon>
        <taxon>Sphingobacteriia</taxon>
        <taxon>Sphingobacteriales</taxon>
        <taxon>Sphingobacteriaceae</taxon>
        <taxon>Mucilaginibacter</taxon>
    </lineage>
</organism>
<dbReference type="CDD" id="cd04647">
    <property type="entry name" value="LbH_MAT_like"/>
    <property type="match status" value="1"/>
</dbReference>
<proteinExistence type="predicted"/>
<keyword evidence="1" id="KW-0808">Transferase</keyword>
<comment type="caution">
    <text evidence="4">The sequence shown here is derived from an EMBL/GenBank/DDBJ whole genome shotgun (WGS) entry which is preliminary data.</text>
</comment>
<dbReference type="Gene3D" id="2.160.10.10">
    <property type="entry name" value="Hexapeptide repeat proteins"/>
    <property type="match status" value="1"/>
</dbReference>
<evidence type="ECO:0000256" key="3">
    <source>
        <dbReference type="ARBA" id="ARBA00023315"/>
    </source>
</evidence>
<dbReference type="PANTHER" id="PTHR23416">
    <property type="entry name" value="SIALIC ACID SYNTHASE-RELATED"/>
    <property type="match status" value="1"/>
</dbReference>
<sequence>MSYFLQQGFFVLRVRYLNKISGGLRRLRYTLQGMKVGKGTTLPRLKVTWPHQVSVGDNCLLEHDIYFKYDGIWKPGPIINIADRVFIGTGCEFNITKGITIGNDSLIASGCRFIDHNHGTEPGELMRLQNGAEEAITIGQNVWLGCNVVVLKGITVGHGAVVAAGSVLTKTIPPNEVWGGVPAKKLKDR</sequence>
<dbReference type="Proteomes" id="UP001258315">
    <property type="component" value="Unassembled WGS sequence"/>
</dbReference>
<evidence type="ECO:0000313" key="5">
    <source>
        <dbReference type="Proteomes" id="UP001258315"/>
    </source>
</evidence>
<dbReference type="PROSITE" id="PS00101">
    <property type="entry name" value="HEXAPEP_TRANSFERASES"/>
    <property type="match status" value="1"/>
</dbReference>
<name>A0ABU3GYU9_9SPHI</name>
<evidence type="ECO:0000256" key="2">
    <source>
        <dbReference type="ARBA" id="ARBA00022737"/>
    </source>
</evidence>
<accession>A0ABU3GYU9</accession>
<dbReference type="EMBL" id="JAVLVU010000001">
    <property type="protein sequence ID" value="MDT3404786.1"/>
    <property type="molecule type" value="Genomic_DNA"/>
</dbReference>
<dbReference type="InterPro" id="IPR051159">
    <property type="entry name" value="Hexapeptide_acetyltransf"/>
</dbReference>
<keyword evidence="3" id="KW-0012">Acyltransferase</keyword>
<dbReference type="PANTHER" id="PTHR23416:SF78">
    <property type="entry name" value="LIPOPOLYSACCHARIDE BIOSYNTHESIS O-ACETYL TRANSFERASE WBBJ-RELATED"/>
    <property type="match status" value="1"/>
</dbReference>
<dbReference type="Pfam" id="PF00132">
    <property type="entry name" value="Hexapep"/>
    <property type="match status" value="1"/>
</dbReference>
<dbReference type="SUPFAM" id="SSF51161">
    <property type="entry name" value="Trimeric LpxA-like enzymes"/>
    <property type="match status" value="1"/>
</dbReference>